<evidence type="ECO:0000313" key="5">
    <source>
        <dbReference type="Proteomes" id="UP000292447"/>
    </source>
</evidence>
<feature type="compositionally biased region" description="Polar residues" evidence="2">
    <location>
        <begin position="1"/>
        <end position="10"/>
    </location>
</feature>
<dbReference type="Pfam" id="PF04739">
    <property type="entry name" value="AMPKBI"/>
    <property type="match status" value="1"/>
</dbReference>
<feature type="region of interest" description="Disordered" evidence="2">
    <location>
        <begin position="414"/>
        <end position="436"/>
    </location>
</feature>
<organism evidence="4 5">
    <name type="scientific">Metschnikowia aff. pulcherrima</name>
    <dbReference type="NCBI Taxonomy" id="2163413"/>
    <lineage>
        <taxon>Eukaryota</taxon>
        <taxon>Fungi</taxon>
        <taxon>Dikarya</taxon>
        <taxon>Ascomycota</taxon>
        <taxon>Saccharomycotina</taxon>
        <taxon>Pichiomycetes</taxon>
        <taxon>Metschnikowiaceae</taxon>
        <taxon>Metschnikowia</taxon>
    </lineage>
</organism>
<feature type="region of interest" description="Disordered" evidence="2">
    <location>
        <begin position="49"/>
        <end position="68"/>
    </location>
</feature>
<name>A0A4P6XNN6_9ASCO</name>
<gene>
    <name evidence="4" type="primary">MPUL0D01630</name>
    <name evidence="4" type="ORF">METSCH_D01630</name>
</gene>
<reference evidence="5" key="1">
    <citation type="submission" date="2019-03" db="EMBL/GenBank/DDBJ databases">
        <title>Snf2 controls pulcherriminic acid biosynthesis and connects pigmentation and antifungal activity of the yeast Metschnikowia pulcherrima.</title>
        <authorList>
            <person name="Gore-Lloyd D."/>
            <person name="Sumann I."/>
            <person name="Brachmann A.O."/>
            <person name="Schneeberger K."/>
            <person name="Ortiz-Merino R.A."/>
            <person name="Moreno-Beltran M."/>
            <person name="Schlaefli M."/>
            <person name="Kirner P."/>
            <person name="Santos Kron A."/>
            <person name="Wolfe K.H."/>
            <person name="Piel J."/>
            <person name="Ahrens C.H."/>
            <person name="Henk D."/>
            <person name="Freimoser F.M."/>
        </authorList>
    </citation>
    <scope>NUCLEOTIDE SEQUENCE [LARGE SCALE GENOMIC DNA]</scope>
    <source>
        <strain evidence="5">APC 1.2</strain>
    </source>
</reference>
<keyword evidence="4" id="KW-0418">Kinase</keyword>
<dbReference type="GO" id="GO:0031588">
    <property type="term" value="C:nucleotide-activated protein kinase complex"/>
    <property type="evidence" value="ECO:0007669"/>
    <property type="project" value="TreeGrafter"/>
</dbReference>
<dbReference type="GO" id="GO:0016301">
    <property type="term" value="F:kinase activity"/>
    <property type="evidence" value="ECO:0007669"/>
    <property type="project" value="UniProtKB-KW"/>
</dbReference>
<evidence type="ECO:0000256" key="1">
    <source>
        <dbReference type="ARBA" id="ARBA00010926"/>
    </source>
</evidence>
<dbReference type="InterPro" id="IPR014756">
    <property type="entry name" value="Ig_E-set"/>
</dbReference>
<dbReference type="CDD" id="cd02859">
    <property type="entry name" value="E_set_AMPKbeta_like_N"/>
    <property type="match status" value="1"/>
</dbReference>
<dbReference type="InterPro" id="IPR050827">
    <property type="entry name" value="CRP1_MDG1_kinase"/>
</dbReference>
<dbReference type="Gene3D" id="2.60.40.10">
    <property type="entry name" value="Immunoglobulins"/>
    <property type="match status" value="1"/>
</dbReference>
<feature type="compositionally biased region" description="Polar residues" evidence="2">
    <location>
        <begin position="340"/>
        <end position="350"/>
    </location>
</feature>
<feature type="domain" description="Association with the SNF1 complex (ASC)" evidence="3">
    <location>
        <begin position="365"/>
        <end position="502"/>
    </location>
</feature>
<dbReference type="STRING" id="2163413.A0A4P6XNN6"/>
<proteinExistence type="inferred from homology"/>
<keyword evidence="5" id="KW-1185">Reference proteome</keyword>
<sequence>MGNNASSTRKSAAVHRHAAPFRKSYQSQSNHHNLEEEFSDLILHEVKRQKQEKALESSQSPEDSNAFHSDHELDALRKDRFTDDLIDDEFNELGHGILENEELSRNILPVTGSDDENAMQIDGYDAAGSVSSTDVEDISKVDFTKISHPAVARQPISNSGVLANSNGMTSSSFVNQPKDSSPVLVPVRIKWVNQTRENIAKVSIIGSFSNWRDVIKLKRSLNNPNEYHTTIKLPLGVHKLLYVVNNEYRVLDWLPTATDQEGIFFNWFEVLDPQHLYNGNHDTLGSADEVNIVQTAGEHNAFQIQKKSNSFLTRISKKEKEVQHEHVEYLETPRVEDYSYPSSQESSQAPSHEPSYLSLLDNPENSNESVTYSSEIPEMLVDYNFFKNKSPDYELPEPPQLPAHLNNVLLNKMSAQHQPPPPPQSLSIPQMGSDSTFAKRPALRRADSSYYASNKEAYHRSIPNHVILNHLMTTSIRNDVLTVACITRYSGKFVTQIMHSPADTLSGS</sequence>
<dbReference type="PANTHER" id="PTHR10343:SF84">
    <property type="entry name" value="5'-AMP-ACTIVATED PROTEIN KINASE SUBUNIT BETA-1"/>
    <property type="match status" value="1"/>
</dbReference>
<dbReference type="SUPFAM" id="SSF160219">
    <property type="entry name" value="AMPKBI-like"/>
    <property type="match status" value="1"/>
</dbReference>
<evidence type="ECO:0000259" key="3">
    <source>
        <dbReference type="SMART" id="SM01010"/>
    </source>
</evidence>
<accession>A0A4P6XNN6</accession>
<feature type="region of interest" description="Disordered" evidence="2">
    <location>
        <begin position="333"/>
        <end position="370"/>
    </location>
</feature>
<dbReference type="InterPro" id="IPR032640">
    <property type="entry name" value="AMPK1_CBM"/>
</dbReference>
<feature type="region of interest" description="Disordered" evidence="2">
    <location>
        <begin position="1"/>
        <end position="38"/>
    </location>
</feature>
<evidence type="ECO:0000256" key="2">
    <source>
        <dbReference type="SAM" id="MobiDB-lite"/>
    </source>
</evidence>
<protein>
    <submittedName>
        <fullName evidence="4">Glycogen recognition site of AMP-activated protein kinase</fullName>
    </submittedName>
</protein>
<dbReference type="GO" id="GO:0005634">
    <property type="term" value="C:nucleus"/>
    <property type="evidence" value="ECO:0007669"/>
    <property type="project" value="TreeGrafter"/>
</dbReference>
<dbReference type="GO" id="GO:0019901">
    <property type="term" value="F:protein kinase binding"/>
    <property type="evidence" value="ECO:0007669"/>
    <property type="project" value="TreeGrafter"/>
</dbReference>
<dbReference type="Gene3D" id="6.20.250.60">
    <property type="match status" value="1"/>
</dbReference>
<dbReference type="InterPro" id="IPR006828">
    <property type="entry name" value="ASC_dom"/>
</dbReference>
<evidence type="ECO:0000313" key="4">
    <source>
        <dbReference type="EMBL" id="QBM89102.1"/>
    </source>
</evidence>
<comment type="similarity">
    <text evidence="1">Belongs to the 5'-AMP-activated protein kinase beta subunit family.</text>
</comment>
<dbReference type="EMBL" id="CP034459">
    <property type="protein sequence ID" value="QBM89102.1"/>
    <property type="molecule type" value="Genomic_DNA"/>
</dbReference>
<dbReference type="PANTHER" id="PTHR10343">
    <property type="entry name" value="5'-AMP-ACTIVATED PROTEIN KINASE , BETA SUBUNIT"/>
    <property type="match status" value="1"/>
</dbReference>
<dbReference type="AlphaFoldDB" id="A0A4P6XNN6"/>
<dbReference type="InterPro" id="IPR037256">
    <property type="entry name" value="ASC_dom_sf"/>
</dbReference>
<dbReference type="SUPFAM" id="SSF81296">
    <property type="entry name" value="E set domains"/>
    <property type="match status" value="1"/>
</dbReference>
<dbReference type="GO" id="GO:0005737">
    <property type="term" value="C:cytoplasm"/>
    <property type="evidence" value="ECO:0007669"/>
    <property type="project" value="TreeGrafter"/>
</dbReference>
<dbReference type="Proteomes" id="UP000292447">
    <property type="component" value="Chromosome IV"/>
</dbReference>
<feature type="compositionally biased region" description="Polar residues" evidence="2">
    <location>
        <begin position="56"/>
        <end position="67"/>
    </location>
</feature>
<dbReference type="SMART" id="SM01010">
    <property type="entry name" value="AMPKBI"/>
    <property type="match status" value="1"/>
</dbReference>
<dbReference type="InterPro" id="IPR013783">
    <property type="entry name" value="Ig-like_fold"/>
</dbReference>
<dbReference type="Pfam" id="PF16561">
    <property type="entry name" value="AMPK1_CBM"/>
    <property type="match status" value="1"/>
</dbReference>
<keyword evidence="4" id="KW-0808">Transferase</keyword>
<dbReference type="GO" id="GO:0007165">
    <property type="term" value="P:signal transduction"/>
    <property type="evidence" value="ECO:0007669"/>
    <property type="project" value="TreeGrafter"/>
</dbReference>